<dbReference type="SUPFAM" id="SSF53335">
    <property type="entry name" value="S-adenosyl-L-methionine-dependent methyltransferases"/>
    <property type="match status" value="1"/>
</dbReference>
<feature type="domain" description="Methyltransferase" evidence="1">
    <location>
        <begin position="64"/>
        <end position="139"/>
    </location>
</feature>
<accession>Q2J9H1</accession>
<keyword evidence="3" id="KW-1185">Reference proteome</keyword>
<name>Q2J9H1_FRACC</name>
<dbReference type="AlphaFoldDB" id="Q2J9H1"/>
<evidence type="ECO:0000259" key="1">
    <source>
        <dbReference type="Pfam" id="PF13649"/>
    </source>
</evidence>
<dbReference type="InterPro" id="IPR050508">
    <property type="entry name" value="Methyltransf_Superfamily"/>
</dbReference>
<protein>
    <recommendedName>
        <fullName evidence="1">Methyltransferase domain-containing protein</fullName>
    </recommendedName>
</protein>
<dbReference type="KEGG" id="fra:Francci3_2710"/>
<evidence type="ECO:0000313" key="3">
    <source>
        <dbReference type="Proteomes" id="UP000001937"/>
    </source>
</evidence>
<dbReference type="GO" id="GO:0008168">
    <property type="term" value="F:methyltransferase activity"/>
    <property type="evidence" value="ECO:0007669"/>
    <property type="project" value="TreeGrafter"/>
</dbReference>
<gene>
    <name evidence="2" type="ordered locus">Francci3_2710</name>
</gene>
<organism evidence="2 3">
    <name type="scientific">Frankia casuarinae (strain DSM 45818 / CECT 9043 / HFP020203 / CcI3)</name>
    <dbReference type="NCBI Taxonomy" id="106370"/>
    <lineage>
        <taxon>Bacteria</taxon>
        <taxon>Bacillati</taxon>
        <taxon>Actinomycetota</taxon>
        <taxon>Actinomycetes</taxon>
        <taxon>Frankiales</taxon>
        <taxon>Frankiaceae</taxon>
        <taxon>Frankia</taxon>
    </lineage>
</organism>
<dbReference type="PANTHER" id="PTHR42912">
    <property type="entry name" value="METHYLTRANSFERASE"/>
    <property type="match status" value="1"/>
</dbReference>
<dbReference type="CDD" id="cd02440">
    <property type="entry name" value="AdoMet_MTases"/>
    <property type="match status" value="1"/>
</dbReference>
<reference evidence="2 3" key="1">
    <citation type="journal article" date="2007" name="Genome Res.">
        <title>Genome characteristics of facultatively symbiotic Frankia sp. strains reflect host range and host plant biogeography.</title>
        <authorList>
            <person name="Normand P."/>
            <person name="Lapierre P."/>
            <person name="Tisa L.S."/>
            <person name="Gogarten J.P."/>
            <person name="Alloisio N."/>
            <person name="Bagnarol E."/>
            <person name="Bassi C.A."/>
            <person name="Berry A.M."/>
            <person name="Bickhart D.M."/>
            <person name="Choisne N."/>
            <person name="Couloux A."/>
            <person name="Cournoyer B."/>
            <person name="Cruveiller S."/>
            <person name="Daubin V."/>
            <person name="Demange N."/>
            <person name="Francino M.P."/>
            <person name="Goltsman E."/>
            <person name="Huang Y."/>
            <person name="Kopp O.R."/>
            <person name="Labarre L."/>
            <person name="Lapidus A."/>
            <person name="Lavire C."/>
            <person name="Marechal J."/>
            <person name="Martinez M."/>
            <person name="Mastronunzio J.E."/>
            <person name="Mullin B.C."/>
            <person name="Niemann J."/>
            <person name="Pujic P."/>
            <person name="Rawnsley T."/>
            <person name="Rouy Z."/>
            <person name="Schenowitz C."/>
            <person name="Sellstedt A."/>
            <person name="Tavares F."/>
            <person name="Tomkins J.P."/>
            <person name="Vallenet D."/>
            <person name="Valverde C."/>
            <person name="Wall L.G."/>
            <person name="Wang Y."/>
            <person name="Medigue C."/>
            <person name="Benson D.R."/>
        </authorList>
    </citation>
    <scope>NUCLEOTIDE SEQUENCE [LARGE SCALE GENOMIC DNA]</scope>
    <source>
        <strain evidence="3">DSM 45818 / CECT 9043 / CcI3</strain>
    </source>
</reference>
<evidence type="ECO:0000313" key="2">
    <source>
        <dbReference type="EMBL" id="ABD12071.1"/>
    </source>
</evidence>
<dbReference type="Proteomes" id="UP000001937">
    <property type="component" value="Chromosome"/>
</dbReference>
<dbReference type="PANTHER" id="PTHR42912:SF93">
    <property type="entry name" value="N6-ADENOSINE-METHYLTRANSFERASE TMT1A"/>
    <property type="match status" value="1"/>
</dbReference>
<dbReference type="EMBL" id="CP000249">
    <property type="protein sequence ID" value="ABD12071.1"/>
    <property type="molecule type" value="Genomic_DNA"/>
</dbReference>
<dbReference type="eggNOG" id="COG2890">
    <property type="taxonomic scope" value="Bacteria"/>
</dbReference>
<dbReference type="RefSeq" id="WP_011437102.1">
    <property type="nucleotide sequence ID" value="NC_007777.1"/>
</dbReference>
<dbReference type="InterPro" id="IPR041698">
    <property type="entry name" value="Methyltransf_25"/>
</dbReference>
<dbReference type="Pfam" id="PF13649">
    <property type="entry name" value="Methyltransf_25"/>
    <property type="match status" value="1"/>
</dbReference>
<dbReference type="InterPro" id="IPR029063">
    <property type="entry name" value="SAM-dependent_MTases_sf"/>
</dbReference>
<dbReference type="HOGENOM" id="CLU_908458_0_0_11"/>
<sequence>MNGAAGDSRSIDVPATPGFKAVYRTEGIYEAVLPAHYYSGRDDGDMIAQIIEARFGAPRQALDVLELGCGTGRLTARLAPYARRLVAIDSSAAMLDTFRSRFPEAEAHEADIPLAVSRLLDDGRAGGFDLVGAFWSLSYPLGEFFEEMTGDGIQPVADQGAARREAGSLVRDMLSLVADGGHLLVLFFDSQTPEQRLVTWAWERIAPFPDGGREYTRLLLLEELRLAEDRAIGHLTHIRAAGVALADSRDAAMAWFNRLHFKDMPALVRDPEVQAEVTAFVDAHTRPSGQVVLPSGIHLIDFQVTGDPHHHLPSQR</sequence>
<dbReference type="Gene3D" id="3.40.50.150">
    <property type="entry name" value="Vaccinia Virus protein VP39"/>
    <property type="match status" value="1"/>
</dbReference>
<proteinExistence type="predicted"/>
<dbReference type="STRING" id="106370.Francci3_2710"/>